<dbReference type="AlphaFoldDB" id="A0A1I1QB98"/>
<dbReference type="CDD" id="cd06462">
    <property type="entry name" value="Peptidase_S24_S26"/>
    <property type="match status" value="1"/>
</dbReference>
<sequence>MAFSATWLRQLGIDPEQGALVPIRDDAMAPTLRAGDLVMADRNRAEAISGRVYAYEDRDGTVRTRRLERFPTQIVLRADNPAHQTEIRSGADMDTFYDEIIGEVVWSCRTW</sequence>
<dbReference type="Proteomes" id="UP000198728">
    <property type="component" value="Unassembled WGS sequence"/>
</dbReference>
<dbReference type="PANTHER" id="PTHR40661:SF3">
    <property type="entry name" value="FELS-1 PROPHAGE TRANSCRIPTIONAL REGULATOR"/>
    <property type="match status" value="1"/>
</dbReference>
<protein>
    <submittedName>
        <fullName evidence="5">Peptidase S24-like</fullName>
    </submittedName>
</protein>
<dbReference type="EMBL" id="FOLG01000019">
    <property type="protein sequence ID" value="SFD19414.1"/>
    <property type="molecule type" value="Genomic_DNA"/>
</dbReference>
<gene>
    <name evidence="5" type="ORF">SAMN04488094_11956</name>
</gene>
<accession>A0A1I1QB98</accession>
<keyword evidence="1" id="KW-0805">Transcription regulation</keyword>
<reference evidence="5 6" key="1">
    <citation type="submission" date="2016-10" db="EMBL/GenBank/DDBJ databases">
        <authorList>
            <person name="de Groot N.N."/>
        </authorList>
    </citation>
    <scope>NUCLEOTIDE SEQUENCE [LARGE SCALE GENOMIC DNA]</scope>
    <source>
        <strain evidence="5 6">DSM 19548</strain>
    </source>
</reference>
<evidence type="ECO:0000259" key="4">
    <source>
        <dbReference type="Pfam" id="PF00717"/>
    </source>
</evidence>
<dbReference type="InterPro" id="IPR015927">
    <property type="entry name" value="Peptidase_S24_S26A/B/C"/>
</dbReference>
<dbReference type="InterPro" id="IPR036286">
    <property type="entry name" value="LexA/Signal_pep-like_sf"/>
</dbReference>
<feature type="domain" description="Peptidase S24/S26A/S26B/S26C" evidence="4">
    <location>
        <begin position="7"/>
        <end position="104"/>
    </location>
</feature>
<dbReference type="GO" id="GO:0003677">
    <property type="term" value="F:DNA binding"/>
    <property type="evidence" value="ECO:0007669"/>
    <property type="project" value="UniProtKB-KW"/>
</dbReference>
<dbReference type="Pfam" id="PF00717">
    <property type="entry name" value="Peptidase_S24"/>
    <property type="match status" value="1"/>
</dbReference>
<dbReference type="PANTHER" id="PTHR40661">
    <property type="match status" value="1"/>
</dbReference>
<evidence type="ECO:0000256" key="3">
    <source>
        <dbReference type="ARBA" id="ARBA00023163"/>
    </source>
</evidence>
<keyword evidence="6" id="KW-1185">Reference proteome</keyword>
<proteinExistence type="predicted"/>
<keyword evidence="2" id="KW-0238">DNA-binding</keyword>
<evidence type="ECO:0000313" key="5">
    <source>
        <dbReference type="EMBL" id="SFD19414.1"/>
    </source>
</evidence>
<keyword evidence="3" id="KW-0804">Transcription</keyword>
<dbReference type="Gene3D" id="2.10.109.10">
    <property type="entry name" value="Umud Fragment, subunit A"/>
    <property type="match status" value="1"/>
</dbReference>
<evidence type="ECO:0000313" key="6">
    <source>
        <dbReference type="Proteomes" id="UP000198728"/>
    </source>
</evidence>
<dbReference type="STRING" id="441112.SAMN04488094_11956"/>
<dbReference type="OrthoDB" id="528805at2"/>
<evidence type="ECO:0000256" key="1">
    <source>
        <dbReference type="ARBA" id="ARBA00023015"/>
    </source>
</evidence>
<dbReference type="SUPFAM" id="SSF51306">
    <property type="entry name" value="LexA/Signal peptidase"/>
    <property type="match status" value="1"/>
</dbReference>
<name>A0A1I1QB98_9RHOB</name>
<evidence type="ECO:0000256" key="2">
    <source>
        <dbReference type="ARBA" id="ARBA00023125"/>
    </source>
</evidence>
<organism evidence="5 6">
    <name type="scientific">Tropicimonas isoalkanivorans</name>
    <dbReference type="NCBI Taxonomy" id="441112"/>
    <lineage>
        <taxon>Bacteria</taxon>
        <taxon>Pseudomonadati</taxon>
        <taxon>Pseudomonadota</taxon>
        <taxon>Alphaproteobacteria</taxon>
        <taxon>Rhodobacterales</taxon>
        <taxon>Roseobacteraceae</taxon>
        <taxon>Tropicimonas</taxon>
    </lineage>
</organism>